<gene>
    <name evidence="2" type="ORF">TTHERM_000717639</name>
</gene>
<proteinExistence type="predicted"/>
<feature type="region of interest" description="Disordered" evidence="1">
    <location>
        <begin position="50"/>
        <end position="69"/>
    </location>
</feature>
<dbReference type="GeneID" id="24440361"/>
<dbReference type="Proteomes" id="UP000009168">
    <property type="component" value="Unassembled WGS sequence"/>
</dbReference>
<dbReference type="AlphaFoldDB" id="W7XH63"/>
<evidence type="ECO:0000256" key="1">
    <source>
        <dbReference type="SAM" id="MobiDB-lite"/>
    </source>
</evidence>
<dbReference type="EMBL" id="GG662649">
    <property type="protein sequence ID" value="EWS73671.1"/>
    <property type="molecule type" value="Genomic_DNA"/>
</dbReference>
<organism evidence="2 3">
    <name type="scientific">Tetrahymena thermophila (strain SB210)</name>
    <dbReference type="NCBI Taxonomy" id="312017"/>
    <lineage>
        <taxon>Eukaryota</taxon>
        <taxon>Sar</taxon>
        <taxon>Alveolata</taxon>
        <taxon>Ciliophora</taxon>
        <taxon>Intramacronucleata</taxon>
        <taxon>Oligohymenophorea</taxon>
        <taxon>Hymenostomatida</taxon>
        <taxon>Tetrahymenina</taxon>
        <taxon>Tetrahymenidae</taxon>
        <taxon>Tetrahymena</taxon>
    </lineage>
</organism>
<protein>
    <submittedName>
        <fullName evidence="2">ABC transporter family protein</fullName>
    </submittedName>
</protein>
<dbReference type="RefSeq" id="XP_012653801.1">
    <property type="nucleotide sequence ID" value="XM_012798347.1"/>
</dbReference>
<dbReference type="InParanoid" id="W7XH63"/>
<evidence type="ECO:0000313" key="3">
    <source>
        <dbReference type="Proteomes" id="UP000009168"/>
    </source>
</evidence>
<keyword evidence="3" id="KW-1185">Reference proteome</keyword>
<accession>W7XH63</accession>
<reference evidence="3" key="1">
    <citation type="journal article" date="2006" name="PLoS Biol.">
        <title>Macronuclear genome sequence of the ciliate Tetrahymena thermophila, a model eukaryote.</title>
        <authorList>
            <person name="Eisen J.A."/>
            <person name="Coyne R.S."/>
            <person name="Wu M."/>
            <person name="Wu D."/>
            <person name="Thiagarajan M."/>
            <person name="Wortman J.R."/>
            <person name="Badger J.H."/>
            <person name="Ren Q."/>
            <person name="Amedeo P."/>
            <person name="Jones K.M."/>
            <person name="Tallon L.J."/>
            <person name="Delcher A.L."/>
            <person name="Salzberg S.L."/>
            <person name="Silva J.C."/>
            <person name="Haas B.J."/>
            <person name="Majoros W.H."/>
            <person name="Farzad M."/>
            <person name="Carlton J.M."/>
            <person name="Smith R.K. Jr."/>
            <person name="Garg J."/>
            <person name="Pearlman R.E."/>
            <person name="Karrer K.M."/>
            <person name="Sun L."/>
            <person name="Manning G."/>
            <person name="Elde N.C."/>
            <person name="Turkewitz A.P."/>
            <person name="Asai D.J."/>
            <person name="Wilkes D.E."/>
            <person name="Wang Y."/>
            <person name="Cai H."/>
            <person name="Collins K."/>
            <person name="Stewart B.A."/>
            <person name="Lee S.R."/>
            <person name="Wilamowska K."/>
            <person name="Weinberg Z."/>
            <person name="Ruzzo W.L."/>
            <person name="Wloga D."/>
            <person name="Gaertig J."/>
            <person name="Frankel J."/>
            <person name="Tsao C.-C."/>
            <person name="Gorovsky M.A."/>
            <person name="Keeling P.J."/>
            <person name="Waller R.F."/>
            <person name="Patron N.J."/>
            <person name="Cherry J.M."/>
            <person name="Stover N.A."/>
            <person name="Krieger C.J."/>
            <person name="del Toro C."/>
            <person name="Ryder H.F."/>
            <person name="Williamson S.C."/>
            <person name="Barbeau R.A."/>
            <person name="Hamilton E.P."/>
            <person name="Orias E."/>
        </authorList>
    </citation>
    <scope>NUCLEOTIDE SEQUENCE [LARGE SCALE GENOMIC DNA]</scope>
    <source>
        <strain evidence="3">SB210</strain>
    </source>
</reference>
<sequence>MDFQKNLDISVENNNHSQLLPQSNFQKDSLFDQTNQNLNINDCNQQKDLGFWTNHNPKERNGKQQNANAELQKRITSEIFKSKEKNDLDESNYSYNIQQNSFFFEIKEQGCCKQLEGYNKENLNQKNAKQVRQIIEKGFFKIQNDNSIIKRDKKLNQSFKNIPLTSQKCEEIITKTKIQPSKIAQIKYNKIKSFFKIKSQTDF</sequence>
<dbReference type="KEGG" id="tet:TTHERM_000717639"/>
<name>W7XH63_TETTS</name>
<evidence type="ECO:0000313" key="2">
    <source>
        <dbReference type="EMBL" id="EWS73671.1"/>
    </source>
</evidence>